<organism evidence="1 2">
    <name type="scientific">Candidatus Sungbacteria bacterium RIFCSPLOWO2_01_FULL_47_10</name>
    <dbReference type="NCBI Taxonomy" id="1802276"/>
    <lineage>
        <taxon>Bacteria</taxon>
        <taxon>Candidatus Sungiibacteriota</taxon>
    </lineage>
</organism>
<dbReference type="Proteomes" id="UP000177982">
    <property type="component" value="Unassembled WGS sequence"/>
</dbReference>
<dbReference type="AlphaFoldDB" id="A0A1G2L0I0"/>
<accession>A0A1G2L0I0</accession>
<name>A0A1G2L0I0_9BACT</name>
<comment type="caution">
    <text evidence="1">The sequence shown here is derived from an EMBL/GenBank/DDBJ whole genome shotgun (WGS) entry which is preliminary data.</text>
</comment>
<protein>
    <submittedName>
        <fullName evidence="1">Uncharacterized protein</fullName>
    </submittedName>
</protein>
<evidence type="ECO:0000313" key="2">
    <source>
        <dbReference type="Proteomes" id="UP000177982"/>
    </source>
</evidence>
<reference evidence="1 2" key="1">
    <citation type="journal article" date="2016" name="Nat. Commun.">
        <title>Thousands of microbial genomes shed light on interconnected biogeochemical processes in an aquifer system.</title>
        <authorList>
            <person name="Anantharaman K."/>
            <person name="Brown C.T."/>
            <person name="Hug L.A."/>
            <person name="Sharon I."/>
            <person name="Castelle C.J."/>
            <person name="Probst A.J."/>
            <person name="Thomas B.C."/>
            <person name="Singh A."/>
            <person name="Wilkins M.J."/>
            <person name="Karaoz U."/>
            <person name="Brodie E.L."/>
            <person name="Williams K.H."/>
            <person name="Hubbard S.S."/>
            <person name="Banfield J.F."/>
        </authorList>
    </citation>
    <scope>NUCLEOTIDE SEQUENCE [LARGE SCALE GENOMIC DNA]</scope>
</reference>
<proteinExistence type="predicted"/>
<gene>
    <name evidence="1" type="ORF">A2934_01260</name>
</gene>
<sequence length="104" mass="11757">MEQPSSLEGGESLGSKIEKLLELHAGRNSTEEQKGIAKEIRDAIYDRDKQSLLKLIEKFRASENDEADGAMAIVEVGRKTECGEIIRLLEEQEDVDWPELEKEI</sequence>
<evidence type="ECO:0000313" key="1">
    <source>
        <dbReference type="EMBL" id="OHA05004.1"/>
    </source>
</evidence>
<dbReference type="EMBL" id="MHQO01000063">
    <property type="protein sequence ID" value="OHA05004.1"/>
    <property type="molecule type" value="Genomic_DNA"/>
</dbReference>